<evidence type="ECO:0000256" key="1">
    <source>
        <dbReference type="SAM" id="MobiDB-lite"/>
    </source>
</evidence>
<proteinExistence type="predicted"/>
<sequence>MRDVLLAHRWPPWSALTTLTNCLSAYAHEWSAARDPTRNWTAAVTGVNGPIIPHILRHGTFSSGGKPSVLRADVALTILFIPQQPPRSSEHSHAGGRSPEPLLKLRNPASTGTQRLACQKRTIFPLRH</sequence>
<organism evidence="2 3">
    <name type="scientific">Trametes coccinea (strain BRFM310)</name>
    <name type="common">Pycnoporus coccineus</name>
    <dbReference type="NCBI Taxonomy" id="1353009"/>
    <lineage>
        <taxon>Eukaryota</taxon>
        <taxon>Fungi</taxon>
        <taxon>Dikarya</taxon>
        <taxon>Basidiomycota</taxon>
        <taxon>Agaricomycotina</taxon>
        <taxon>Agaricomycetes</taxon>
        <taxon>Polyporales</taxon>
        <taxon>Polyporaceae</taxon>
        <taxon>Trametes</taxon>
    </lineage>
</organism>
<protein>
    <submittedName>
        <fullName evidence="2">Uncharacterized protein</fullName>
    </submittedName>
</protein>
<dbReference type="EMBL" id="KZ084115">
    <property type="protein sequence ID" value="OSD00824.1"/>
    <property type="molecule type" value="Genomic_DNA"/>
</dbReference>
<reference evidence="2 3" key="1">
    <citation type="journal article" date="2015" name="Biotechnol. Biofuels">
        <title>Enhanced degradation of softwood versus hardwood by the white-rot fungus Pycnoporus coccineus.</title>
        <authorList>
            <person name="Couturier M."/>
            <person name="Navarro D."/>
            <person name="Chevret D."/>
            <person name="Henrissat B."/>
            <person name="Piumi F."/>
            <person name="Ruiz-Duenas F.J."/>
            <person name="Martinez A.T."/>
            <person name="Grigoriev I.V."/>
            <person name="Riley R."/>
            <person name="Lipzen A."/>
            <person name="Berrin J.G."/>
            <person name="Master E.R."/>
            <person name="Rosso M.N."/>
        </authorList>
    </citation>
    <scope>NUCLEOTIDE SEQUENCE [LARGE SCALE GENOMIC DNA]</scope>
    <source>
        <strain evidence="2 3">BRFM310</strain>
    </source>
</reference>
<accession>A0A1Y2IJM4</accession>
<name>A0A1Y2IJM4_TRAC3</name>
<keyword evidence="3" id="KW-1185">Reference proteome</keyword>
<evidence type="ECO:0000313" key="2">
    <source>
        <dbReference type="EMBL" id="OSD00824.1"/>
    </source>
</evidence>
<evidence type="ECO:0000313" key="3">
    <source>
        <dbReference type="Proteomes" id="UP000193067"/>
    </source>
</evidence>
<dbReference type="Proteomes" id="UP000193067">
    <property type="component" value="Unassembled WGS sequence"/>
</dbReference>
<feature type="region of interest" description="Disordered" evidence="1">
    <location>
        <begin position="83"/>
        <end position="113"/>
    </location>
</feature>
<dbReference type="AlphaFoldDB" id="A0A1Y2IJM4"/>
<gene>
    <name evidence="2" type="ORF">PYCCODRAFT_635387</name>
</gene>